<dbReference type="AlphaFoldDB" id="A0A5C6D9R4"/>
<proteinExistence type="predicted"/>
<sequence>MIKFHFVTPVYACSGDRMAENIEDGDGAKPALTVLPFQFSNSRRLHRRMALSFSQVL</sequence>
<evidence type="ECO:0000313" key="2">
    <source>
        <dbReference type="Proteomes" id="UP000319143"/>
    </source>
</evidence>
<reference evidence="1 2" key="1">
    <citation type="submission" date="2019-02" db="EMBL/GenBank/DDBJ databases">
        <title>Deep-cultivation of Planctomycetes and their phenomic and genomic characterization uncovers novel biology.</title>
        <authorList>
            <person name="Wiegand S."/>
            <person name="Jogler M."/>
            <person name="Boedeker C."/>
            <person name="Pinto D."/>
            <person name="Vollmers J."/>
            <person name="Rivas-Marin E."/>
            <person name="Kohn T."/>
            <person name="Peeters S.H."/>
            <person name="Heuer A."/>
            <person name="Rast P."/>
            <person name="Oberbeckmann S."/>
            <person name="Bunk B."/>
            <person name="Jeske O."/>
            <person name="Meyerdierks A."/>
            <person name="Storesund J.E."/>
            <person name="Kallscheuer N."/>
            <person name="Luecker S."/>
            <person name="Lage O.M."/>
            <person name="Pohl T."/>
            <person name="Merkel B.J."/>
            <person name="Hornburger P."/>
            <person name="Mueller R.-W."/>
            <person name="Bruemmer F."/>
            <person name="Labrenz M."/>
            <person name="Spormann A.M."/>
            <person name="Op Den Camp H."/>
            <person name="Overmann J."/>
            <person name="Amann R."/>
            <person name="Jetten M.S.M."/>
            <person name="Mascher T."/>
            <person name="Medema M.H."/>
            <person name="Devos D.P."/>
            <person name="Kaster A.-K."/>
            <person name="Ovreas L."/>
            <person name="Rohde M."/>
            <person name="Galperin M.Y."/>
            <person name="Jogler C."/>
        </authorList>
    </citation>
    <scope>NUCLEOTIDE SEQUENCE [LARGE SCALE GENOMIC DNA]</scope>
    <source>
        <strain evidence="1 2">Poly41</strain>
    </source>
</reference>
<gene>
    <name evidence="1" type="ORF">Poly41_48630</name>
</gene>
<keyword evidence="2" id="KW-1185">Reference proteome</keyword>
<organism evidence="1 2">
    <name type="scientific">Novipirellula artificiosorum</name>
    <dbReference type="NCBI Taxonomy" id="2528016"/>
    <lineage>
        <taxon>Bacteria</taxon>
        <taxon>Pseudomonadati</taxon>
        <taxon>Planctomycetota</taxon>
        <taxon>Planctomycetia</taxon>
        <taxon>Pirellulales</taxon>
        <taxon>Pirellulaceae</taxon>
        <taxon>Novipirellula</taxon>
    </lineage>
</organism>
<accession>A0A5C6D9R4</accession>
<comment type="caution">
    <text evidence="1">The sequence shown here is derived from an EMBL/GenBank/DDBJ whole genome shotgun (WGS) entry which is preliminary data.</text>
</comment>
<dbReference type="EMBL" id="SJPV01000009">
    <property type="protein sequence ID" value="TWU33863.1"/>
    <property type="molecule type" value="Genomic_DNA"/>
</dbReference>
<evidence type="ECO:0000313" key="1">
    <source>
        <dbReference type="EMBL" id="TWU33863.1"/>
    </source>
</evidence>
<name>A0A5C6D9R4_9BACT</name>
<protein>
    <submittedName>
        <fullName evidence="1">Uncharacterized protein</fullName>
    </submittedName>
</protein>
<dbReference type="RefSeq" id="WP_197231538.1">
    <property type="nucleotide sequence ID" value="NZ_SJPV01000009.1"/>
</dbReference>
<dbReference type="Proteomes" id="UP000319143">
    <property type="component" value="Unassembled WGS sequence"/>
</dbReference>